<gene>
    <name evidence="2" type="ORF">AVEN_142144_1</name>
</gene>
<proteinExistence type="predicted"/>
<keyword evidence="1" id="KW-1133">Transmembrane helix</keyword>
<dbReference type="Proteomes" id="UP000499080">
    <property type="component" value="Unassembled WGS sequence"/>
</dbReference>
<evidence type="ECO:0000256" key="1">
    <source>
        <dbReference type="SAM" id="Phobius"/>
    </source>
</evidence>
<name>A0A4Y2DFB5_ARAVE</name>
<organism evidence="2 3">
    <name type="scientific">Araneus ventricosus</name>
    <name type="common">Orbweaver spider</name>
    <name type="synonym">Epeira ventricosa</name>
    <dbReference type="NCBI Taxonomy" id="182803"/>
    <lineage>
        <taxon>Eukaryota</taxon>
        <taxon>Metazoa</taxon>
        <taxon>Ecdysozoa</taxon>
        <taxon>Arthropoda</taxon>
        <taxon>Chelicerata</taxon>
        <taxon>Arachnida</taxon>
        <taxon>Araneae</taxon>
        <taxon>Araneomorphae</taxon>
        <taxon>Entelegynae</taxon>
        <taxon>Araneoidea</taxon>
        <taxon>Araneidae</taxon>
        <taxon>Araneus</taxon>
    </lineage>
</organism>
<protein>
    <submittedName>
        <fullName evidence="2">Uncharacterized protein</fullName>
    </submittedName>
</protein>
<keyword evidence="1" id="KW-0472">Membrane</keyword>
<evidence type="ECO:0000313" key="2">
    <source>
        <dbReference type="EMBL" id="GBM15492.1"/>
    </source>
</evidence>
<dbReference type="EMBL" id="BGPR01000360">
    <property type="protein sequence ID" value="GBM15492.1"/>
    <property type="molecule type" value="Genomic_DNA"/>
</dbReference>
<comment type="caution">
    <text evidence="2">The sequence shown here is derived from an EMBL/GenBank/DDBJ whole genome shotgun (WGS) entry which is preliminary data.</text>
</comment>
<accession>A0A4Y2DFB5</accession>
<evidence type="ECO:0000313" key="3">
    <source>
        <dbReference type="Proteomes" id="UP000499080"/>
    </source>
</evidence>
<sequence>MALTSAATYYLDLTLFAVSGIFFLGYFKPHICTPSLSATGNTKGMTPNRRIELVYIFGPCLLQGVFRGPIVNSGQRVVKVQGKTFSPAIDGVKVHPHMNEMGIEWSAPFFPQTRNARFGG</sequence>
<dbReference type="AlphaFoldDB" id="A0A4Y2DFB5"/>
<reference evidence="2 3" key="1">
    <citation type="journal article" date="2019" name="Sci. Rep.">
        <title>Orb-weaving spider Araneus ventricosus genome elucidates the spidroin gene catalogue.</title>
        <authorList>
            <person name="Kono N."/>
            <person name="Nakamura H."/>
            <person name="Ohtoshi R."/>
            <person name="Moran D.A.P."/>
            <person name="Shinohara A."/>
            <person name="Yoshida Y."/>
            <person name="Fujiwara M."/>
            <person name="Mori M."/>
            <person name="Tomita M."/>
            <person name="Arakawa K."/>
        </authorList>
    </citation>
    <scope>NUCLEOTIDE SEQUENCE [LARGE SCALE GENOMIC DNA]</scope>
</reference>
<feature type="transmembrane region" description="Helical" evidence="1">
    <location>
        <begin position="6"/>
        <end position="27"/>
    </location>
</feature>
<keyword evidence="1" id="KW-0812">Transmembrane</keyword>
<keyword evidence="3" id="KW-1185">Reference proteome</keyword>